<dbReference type="PROSITE" id="PS50931">
    <property type="entry name" value="HTH_LYSR"/>
    <property type="match status" value="1"/>
</dbReference>
<protein>
    <submittedName>
        <fullName evidence="7">LysR substrate-binding domain-containing protein</fullName>
    </submittedName>
</protein>
<dbReference type="InterPro" id="IPR036390">
    <property type="entry name" value="WH_DNA-bd_sf"/>
</dbReference>
<dbReference type="Gene3D" id="1.10.10.10">
    <property type="entry name" value="Winged helix-like DNA-binding domain superfamily/Winged helix DNA-binding domain"/>
    <property type="match status" value="1"/>
</dbReference>
<dbReference type="PANTHER" id="PTHR30537">
    <property type="entry name" value="HTH-TYPE TRANSCRIPTIONAL REGULATOR"/>
    <property type="match status" value="1"/>
</dbReference>
<dbReference type="InterPro" id="IPR000847">
    <property type="entry name" value="LysR_HTH_N"/>
</dbReference>
<dbReference type="Gene3D" id="3.40.190.10">
    <property type="entry name" value="Periplasmic binding protein-like II"/>
    <property type="match status" value="2"/>
</dbReference>
<evidence type="ECO:0000256" key="5">
    <source>
        <dbReference type="SAM" id="MobiDB-lite"/>
    </source>
</evidence>
<dbReference type="CDD" id="cd08432">
    <property type="entry name" value="PBP2_GcdR_TrpI_HvrB_AmpR_like"/>
    <property type="match status" value="1"/>
</dbReference>
<evidence type="ECO:0000256" key="1">
    <source>
        <dbReference type="ARBA" id="ARBA00009437"/>
    </source>
</evidence>
<dbReference type="InterPro" id="IPR005119">
    <property type="entry name" value="LysR_subst-bd"/>
</dbReference>
<comment type="similarity">
    <text evidence="1">Belongs to the LysR transcriptional regulatory family.</text>
</comment>
<name>A0ABT6V4J4_9GAMM</name>
<keyword evidence="4" id="KW-0804">Transcription</keyword>
<dbReference type="PANTHER" id="PTHR30537:SF26">
    <property type="entry name" value="GLYCINE CLEAVAGE SYSTEM TRANSCRIPTIONAL ACTIVATOR"/>
    <property type="match status" value="1"/>
</dbReference>
<evidence type="ECO:0000256" key="4">
    <source>
        <dbReference type="ARBA" id="ARBA00023163"/>
    </source>
</evidence>
<evidence type="ECO:0000256" key="3">
    <source>
        <dbReference type="ARBA" id="ARBA00023125"/>
    </source>
</evidence>
<gene>
    <name evidence="7" type="ORF">QLQ83_19050</name>
</gene>
<sequence length="326" mass="35538">MKRPLPSLNALRAFETTARHSSFVPAADELHVTPAAVKQLVRKLEEHLGIALVERSGRGLKVTPAGRVGLESLTAGFLQIERAVGQMRDYRNPQRLVVSAEPSFATAWLVPRLERFRAMHPDIDVLIDSSLRLADLERGAADVAIRFGVAPEKGDVAYRLFDEKLCAFCSPSLTSRHEGLRQLDDLSRATLIHWDTSALTWATATRAWVGWEPWLETLGAGHIDARRGVSFSDYNLAVQAAIAGQGVVLGSLPILSDLVAAGLLVRAFPDIVETSIGYDIVATRDAIGNQQVQSFIAWTKAEAAAAGHVQQPPAESSQRGRTRRVL</sequence>
<dbReference type="RefSeq" id="WP_282737053.1">
    <property type="nucleotide sequence ID" value="NZ_JASCQP010000045.1"/>
</dbReference>
<feature type="domain" description="HTH lysR-type" evidence="6">
    <location>
        <begin position="6"/>
        <end position="63"/>
    </location>
</feature>
<organism evidence="7 8">
    <name type="scientific">Halomonas rhizosphaerae</name>
    <dbReference type="NCBI Taxonomy" id="3043296"/>
    <lineage>
        <taxon>Bacteria</taxon>
        <taxon>Pseudomonadati</taxon>
        <taxon>Pseudomonadota</taxon>
        <taxon>Gammaproteobacteria</taxon>
        <taxon>Oceanospirillales</taxon>
        <taxon>Halomonadaceae</taxon>
        <taxon>Halomonas</taxon>
    </lineage>
</organism>
<accession>A0ABT6V4J4</accession>
<keyword evidence="8" id="KW-1185">Reference proteome</keyword>
<dbReference type="Pfam" id="PF00126">
    <property type="entry name" value="HTH_1"/>
    <property type="match status" value="1"/>
</dbReference>
<evidence type="ECO:0000313" key="7">
    <source>
        <dbReference type="EMBL" id="MDI5893176.1"/>
    </source>
</evidence>
<feature type="region of interest" description="Disordered" evidence="5">
    <location>
        <begin position="307"/>
        <end position="326"/>
    </location>
</feature>
<dbReference type="InterPro" id="IPR058163">
    <property type="entry name" value="LysR-type_TF_proteobact-type"/>
</dbReference>
<evidence type="ECO:0000313" key="8">
    <source>
        <dbReference type="Proteomes" id="UP001225957"/>
    </source>
</evidence>
<evidence type="ECO:0000259" key="6">
    <source>
        <dbReference type="PROSITE" id="PS50931"/>
    </source>
</evidence>
<evidence type="ECO:0000256" key="2">
    <source>
        <dbReference type="ARBA" id="ARBA00023015"/>
    </source>
</evidence>
<proteinExistence type="inferred from homology"/>
<dbReference type="EMBL" id="JASCQP010000045">
    <property type="protein sequence ID" value="MDI5893176.1"/>
    <property type="molecule type" value="Genomic_DNA"/>
</dbReference>
<reference evidence="7 8" key="1">
    <citation type="submission" date="2023-04" db="EMBL/GenBank/DDBJ databases">
        <title>Halomonas strains isolated from rhizosphere soil.</title>
        <authorList>
            <person name="Xu L."/>
            <person name="Sun J.-Q."/>
        </authorList>
    </citation>
    <scope>NUCLEOTIDE SEQUENCE [LARGE SCALE GENOMIC DNA]</scope>
    <source>
        <strain evidence="7 8">LR5S20</strain>
    </source>
</reference>
<dbReference type="Pfam" id="PF03466">
    <property type="entry name" value="LysR_substrate"/>
    <property type="match status" value="1"/>
</dbReference>
<keyword evidence="3" id="KW-0238">DNA-binding</keyword>
<dbReference type="InterPro" id="IPR036388">
    <property type="entry name" value="WH-like_DNA-bd_sf"/>
</dbReference>
<keyword evidence="2" id="KW-0805">Transcription regulation</keyword>
<dbReference type="SUPFAM" id="SSF53850">
    <property type="entry name" value="Periplasmic binding protein-like II"/>
    <property type="match status" value="1"/>
</dbReference>
<dbReference type="Proteomes" id="UP001225957">
    <property type="component" value="Unassembled WGS sequence"/>
</dbReference>
<dbReference type="SUPFAM" id="SSF46785">
    <property type="entry name" value="Winged helix' DNA-binding domain"/>
    <property type="match status" value="1"/>
</dbReference>
<comment type="caution">
    <text evidence="7">The sequence shown here is derived from an EMBL/GenBank/DDBJ whole genome shotgun (WGS) entry which is preliminary data.</text>
</comment>